<dbReference type="EMBL" id="WMIG01000016">
    <property type="protein sequence ID" value="MTH61450.1"/>
    <property type="molecule type" value="Genomic_DNA"/>
</dbReference>
<accession>A0A844HH71</accession>
<evidence type="ECO:0000313" key="3">
    <source>
        <dbReference type="EMBL" id="MTH61450.1"/>
    </source>
</evidence>
<proteinExistence type="predicted"/>
<reference evidence="2 4" key="1">
    <citation type="submission" date="2019-11" db="EMBL/GenBank/DDBJ databases">
        <authorList>
            <person name="Dong K."/>
        </authorList>
    </citation>
    <scope>NUCLEOTIDE SEQUENCE [LARGE SCALE GENOMIC DNA]</scope>
    <source>
        <strain evidence="2 4">NBRC 112902</strain>
    </source>
</reference>
<dbReference type="InterPro" id="IPR053802">
    <property type="entry name" value="DUF6950"/>
</dbReference>
<dbReference type="Pfam" id="PF22262">
    <property type="entry name" value="DUF6950"/>
    <property type="match status" value="1"/>
</dbReference>
<dbReference type="Proteomes" id="UP000449846">
    <property type="component" value="Unassembled WGS sequence"/>
</dbReference>
<dbReference type="AlphaFoldDB" id="A0A844HH71"/>
<feature type="domain" description="DUF6950" evidence="1">
    <location>
        <begin position="3"/>
        <end position="121"/>
    </location>
</feature>
<evidence type="ECO:0000313" key="2">
    <source>
        <dbReference type="EMBL" id="MTH57637.1"/>
    </source>
</evidence>
<dbReference type="EMBL" id="WMIG01000001">
    <property type="protein sequence ID" value="MTH57637.1"/>
    <property type="molecule type" value="Genomic_DNA"/>
</dbReference>
<comment type="caution">
    <text evidence="2">The sequence shown here is derived from an EMBL/GenBank/DDBJ whole genome shotgun (WGS) entry which is preliminary data.</text>
</comment>
<keyword evidence="4" id="KW-1185">Reference proteome</keyword>
<name>A0A844HH71_9RHOB</name>
<dbReference type="OrthoDB" id="6586924at2"/>
<organism evidence="2 4">
    <name type="scientific">Paracoccus litorisediminis</name>
    <dbReference type="NCBI Taxonomy" id="2006130"/>
    <lineage>
        <taxon>Bacteria</taxon>
        <taxon>Pseudomonadati</taxon>
        <taxon>Pseudomonadota</taxon>
        <taxon>Alphaproteobacteria</taxon>
        <taxon>Rhodobacterales</taxon>
        <taxon>Paracoccaceae</taxon>
        <taxon>Paracoccus</taxon>
    </lineage>
</organism>
<sequence>MMQQLDDYVQRTALLPWEWGVQDCTIWVADWCLLRWGFDPACRFRGRYRSAAGAHHLTACGLVVRVGPEIPLPRKPVAGDGDPGVIDITGRQVAAIRSGSHWLFRTPRGVGMARRDAIAIWGE</sequence>
<evidence type="ECO:0000313" key="4">
    <source>
        <dbReference type="Proteomes" id="UP000449846"/>
    </source>
</evidence>
<gene>
    <name evidence="2" type="ORF">GL300_00255</name>
    <name evidence="3" type="ORF">GL300_19740</name>
</gene>
<evidence type="ECO:0000259" key="1">
    <source>
        <dbReference type="Pfam" id="PF22262"/>
    </source>
</evidence>
<protein>
    <recommendedName>
        <fullName evidence="1">DUF6950 domain-containing protein</fullName>
    </recommendedName>
</protein>